<keyword evidence="6 11" id="KW-0694">RNA-binding</keyword>
<dbReference type="InterPro" id="IPR023033">
    <property type="entry name" value="Ala_tRNA_ligase_euk/bac"/>
</dbReference>
<dbReference type="SUPFAM" id="SSF101353">
    <property type="entry name" value="Putative anticodon-binding domain of alanyl-tRNA synthetase (AlaRS)"/>
    <property type="match status" value="1"/>
</dbReference>
<dbReference type="InterPro" id="IPR018164">
    <property type="entry name" value="Ala-tRNA-synth_IIc_N"/>
</dbReference>
<sequence>MKKLTSNQIRRMWIDFFISHSHFKENSFSLIPEFDPSLLWINAGITPLKKYFNGSLKTPFKRIVNIQKCLRTNDIEKIGKTSIHHTFFEMLGNFSIGDYFKEEAIDLAYELLISEKWFSIPKKKLYITYFENDKDTYFFWLKKGIQKSNLISLKNNFWQIGEGPCGPCTEIFFDRGVDYDIRGKELIIEGTINNRFIEIWNIVFSQYNCEKNLTIEQYKQLPNKNIDTGAGLERLSCIFQNVNTNFDTDLFIPIIKEISFLSKLQYKDQINFKIIADHIRALVFCIADGAIFSNLGRGYVLKRILRRAFLNGKKIGFSKPFLFKLVSSVINIMEEFYPYLREKESLIQNIIFKEEEKFLFHLKNGEKFFLKMINNDELSGKNFFKLYDTFGIPKEDILDYAEKMKIKVDVKEFDFLLQKQKDLSRNYIKNDSINNSINRNISFSNFDAKSEFVGYNKYDINTKIIKVFDEGIVLEKTPFYATSGGQISDHGLINNIHIKEVIKLQNGQYLHKMKKPFIFSIGQKVLAQIDVHRRFNISCNHTATHLLMESLKLVLGKHIKQQGSFLDNKILRFDFNHYKNISPEELIKVEDKVNFWIKKEYPVFIKFLSLKDIKENNYNLNNENFYKNKEYSEQDLFRIVDINNISSQLCCGTHVENTKKIKKFAIFSYEVIGSGIHRIEASTFENVSHILANRVKPLLLEEKKILQKINKMKDFILSKIDFFSNEENILKIFNQELSSFIKNNNSYRYVQNYKEYLIFLREKLILLQKTFIKCQTKFILKKAKEFIPIKIEKDLLILIEESENIDQNMIKILLEYLFDKLSTNFLCLCQRKKEKLFFMCKSNFLDLNDFMIRMKKEIKFKGGGKKSFIQGIIDDLSQIDQFLSSWRKFL</sequence>
<keyword evidence="8 11" id="KW-0030">Aminoacyl-tRNA synthetase</keyword>
<dbReference type="Gene3D" id="3.30.930.10">
    <property type="entry name" value="Bira Bifunctional Protein, Domain 2"/>
    <property type="match status" value="1"/>
</dbReference>
<comment type="domain">
    <text evidence="11">Consists of three domains; the N-terminal catalytic domain, the editing domain and the C-terminal C-Ala domain. The editing domain removes incorrectly charged amino acids, while the C-Ala domain, along with tRNA(Ala), serves as a bridge to cooperatively bring together the editing and aminoacylation centers thus stimulating deacylation of misacylated tRNAs.</text>
</comment>
<keyword evidence="11" id="KW-0479">Metal-binding</keyword>
<comment type="subcellular location">
    <subcellularLocation>
        <location evidence="11">Cytoplasm</location>
    </subcellularLocation>
</comment>
<dbReference type="Gene3D" id="2.40.30.130">
    <property type="match status" value="1"/>
</dbReference>
<keyword evidence="11" id="KW-0963">Cytoplasm</keyword>
<dbReference type="InterPro" id="IPR018163">
    <property type="entry name" value="Thr/Ala-tRNA-synth_IIc_edit"/>
</dbReference>
<feature type="binding site" evidence="11">
    <location>
        <position position="541"/>
    </location>
    <ligand>
        <name>Zn(2+)</name>
        <dbReference type="ChEBI" id="CHEBI:29105"/>
    </ligand>
</feature>
<dbReference type="SUPFAM" id="SSF50447">
    <property type="entry name" value="Translation proteins"/>
    <property type="match status" value="1"/>
</dbReference>
<dbReference type="Proteomes" id="UP001210120">
    <property type="component" value="Chromosome"/>
</dbReference>
<dbReference type="PRINTS" id="PR00980">
    <property type="entry name" value="TRNASYNTHALA"/>
</dbReference>
<dbReference type="InterPro" id="IPR018162">
    <property type="entry name" value="Ala-tRNA-ligase_IIc_anticod-bd"/>
</dbReference>
<dbReference type="Gene3D" id="3.30.980.10">
    <property type="entry name" value="Threonyl-trna Synthetase, Chain A, domain 2"/>
    <property type="match status" value="1"/>
</dbReference>
<name>A0ABY7M101_9MOLU</name>
<feature type="binding site" evidence="11">
    <location>
        <position position="545"/>
    </location>
    <ligand>
        <name>Zn(2+)</name>
        <dbReference type="ChEBI" id="CHEBI:29105"/>
    </ligand>
</feature>
<dbReference type="GO" id="GO:0004813">
    <property type="term" value="F:alanine-tRNA ligase activity"/>
    <property type="evidence" value="ECO:0007669"/>
    <property type="project" value="UniProtKB-EC"/>
</dbReference>
<dbReference type="InterPro" id="IPR002318">
    <property type="entry name" value="Ala-tRNA-lgiase_IIc"/>
</dbReference>
<comment type="cofactor">
    <cofactor evidence="11">
        <name>Zn(2+)</name>
        <dbReference type="ChEBI" id="CHEBI:29105"/>
    </cofactor>
    <text evidence="11">Binds 1 zinc ion per subunit.</text>
</comment>
<dbReference type="HAMAP" id="MF_00036_B">
    <property type="entry name" value="Ala_tRNA_synth_B"/>
    <property type="match status" value="1"/>
</dbReference>
<evidence type="ECO:0000256" key="9">
    <source>
        <dbReference type="ARBA" id="ARBA00024779"/>
    </source>
</evidence>
<evidence type="ECO:0000313" key="13">
    <source>
        <dbReference type="EMBL" id="WBL31398.1"/>
    </source>
</evidence>
<dbReference type="InterPro" id="IPR018165">
    <property type="entry name" value="Ala-tRNA-synth_IIc_core"/>
</dbReference>
<gene>
    <name evidence="11 13" type="primary">alaS</name>
    <name evidence="13" type="ORF">O7R10_02225</name>
</gene>
<dbReference type="NCBIfam" id="TIGR00344">
    <property type="entry name" value="alaS"/>
    <property type="match status" value="1"/>
</dbReference>
<dbReference type="EC" id="6.1.1.7" evidence="11"/>
<dbReference type="CDD" id="cd00673">
    <property type="entry name" value="AlaRS_core"/>
    <property type="match status" value="1"/>
</dbReference>
<dbReference type="SUPFAM" id="SSF55186">
    <property type="entry name" value="ThrRS/AlaRS common domain"/>
    <property type="match status" value="1"/>
</dbReference>
<feature type="binding site" evidence="11">
    <location>
        <position position="650"/>
    </location>
    <ligand>
        <name>Zn(2+)</name>
        <dbReference type="ChEBI" id="CHEBI:29105"/>
    </ligand>
</feature>
<evidence type="ECO:0000256" key="6">
    <source>
        <dbReference type="ARBA" id="ARBA00022884"/>
    </source>
</evidence>
<dbReference type="Pfam" id="PF01411">
    <property type="entry name" value="tRNA-synt_2c"/>
    <property type="match status" value="1"/>
</dbReference>
<keyword evidence="2 11" id="KW-0820">tRNA-binding</keyword>
<evidence type="ECO:0000256" key="7">
    <source>
        <dbReference type="ARBA" id="ARBA00022917"/>
    </source>
</evidence>
<keyword evidence="14" id="KW-1185">Reference proteome</keyword>
<evidence type="ECO:0000256" key="4">
    <source>
        <dbReference type="ARBA" id="ARBA00022741"/>
    </source>
</evidence>
<dbReference type="PANTHER" id="PTHR11777">
    <property type="entry name" value="ALANYL-TRNA SYNTHETASE"/>
    <property type="match status" value="1"/>
</dbReference>
<evidence type="ECO:0000256" key="3">
    <source>
        <dbReference type="ARBA" id="ARBA00022598"/>
    </source>
</evidence>
<evidence type="ECO:0000256" key="11">
    <source>
        <dbReference type="HAMAP-Rule" id="MF_00036"/>
    </source>
</evidence>
<evidence type="ECO:0000259" key="12">
    <source>
        <dbReference type="PROSITE" id="PS50860"/>
    </source>
</evidence>
<dbReference type="InterPro" id="IPR012947">
    <property type="entry name" value="tRNA_SAD"/>
</dbReference>
<proteinExistence type="inferred from homology"/>
<keyword evidence="5 11" id="KW-0067">ATP-binding</keyword>
<evidence type="ECO:0000256" key="10">
    <source>
        <dbReference type="ARBA" id="ARBA00048300"/>
    </source>
</evidence>
<dbReference type="SUPFAM" id="SSF55681">
    <property type="entry name" value="Class II aaRS and biotin synthetases"/>
    <property type="match status" value="1"/>
</dbReference>
<feature type="domain" description="Alanyl-transfer RNA synthetases family profile" evidence="12">
    <location>
        <begin position="4"/>
        <end position="693"/>
    </location>
</feature>
<protein>
    <recommendedName>
        <fullName evidence="11">Alanine--tRNA ligase</fullName>
        <ecNumber evidence="11">6.1.1.7</ecNumber>
    </recommendedName>
    <alternativeName>
        <fullName evidence="11">Alanyl-tRNA synthetase</fullName>
        <shortName evidence="11">AlaRS</shortName>
    </alternativeName>
</protein>
<dbReference type="InterPro" id="IPR009000">
    <property type="entry name" value="Transl_B-barrel_sf"/>
</dbReference>
<reference evidence="13" key="1">
    <citation type="submission" date="2022-12" db="EMBL/GenBank/DDBJ databases">
        <title>Genomic Characterization of Candidatus Phytoplasma sacchari in China.</title>
        <authorList>
            <person name="Zhang R.-Y."/>
        </authorList>
    </citation>
    <scope>NUCLEOTIDE SEQUENCE [LARGE SCALE GENOMIC DNA]</scope>
    <source>
        <strain evidence="13">SCWL1</strain>
    </source>
</reference>
<comment type="function">
    <text evidence="9 11">Catalyzes the attachment of alanine to tRNA(Ala) in a two-step reaction: alanine is first activated by ATP to form Ala-AMP and then transferred to the acceptor end of tRNA(Ala). Also edits incorrectly charged Ser-tRNA(Ala) and Gly-tRNA(Ala) via its editing domain.</text>
</comment>
<keyword evidence="7 11" id="KW-0648">Protein biosynthesis</keyword>
<dbReference type="SMART" id="SM00863">
    <property type="entry name" value="tRNA_SAD"/>
    <property type="match status" value="1"/>
</dbReference>
<dbReference type="EMBL" id="CP115156">
    <property type="protein sequence ID" value="WBL31398.1"/>
    <property type="molecule type" value="Genomic_DNA"/>
</dbReference>
<comment type="similarity">
    <text evidence="1 11">Belongs to the class-II aminoacyl-tRNA synthetase family.</text>
</comment>
<dbReference type="Pfam" id="PF07973">
    <property type="entry name" value="tRNA_SAD"/>
    <property type="match status" value="1"/>
</dbReference>
<feature type="binding site" evidence="11">
    <location>
        <position position="654"/>
    </location>
    <ligand>
        <name>Zn(2+)</name>
        <dbReference type="ChEBI" id="CHEBI:29105"/>
    </ligand>
</feature>
<dbReference type="PANTHER" id="PTHR11777:SF9">
    <property type="entry name" value="ALANINE--TRNA LIGASE, CYTOPLASMIC"/>
    <property type="match status" value="1"/>
</dbReference>
<organism evidence="13 14">
    <name type="scientific">Candidatus Phytoplasma sacchari</name>
    <dbReference type="NCBI Taxonomy" id="2609813"/>
    <lineage>
        <taxon>Bacteria</taxon>
        <taxon>Bacillati</taxon>
        <taxon>Mycoplasmatota</taxon>
        <taxon>Mollicutes</taxon>
        <taxon>Acholeplasmatales</taxon>
        <taxon>Acholeplasmataceae</taxon>
        <taxon>Candidatus Phytoplasma</taxon>
        <taxon>16SrXI (Rice yellow dwarf group)</taxon>
    </lineage>
</organism>
<dbReference type="InterPro" id="IPR045864">
    <property type="entry name" value="aa-tRNA-synth_II/BPL/LPL"/>
</dbReference>
<keyword evidence="11" id="KW-0862">Zinc</keyword>
<evidence type="ECO:0000256" key="2">
    <source>
        <dbReference type="ARBA" id="ARBA00022555"/>
    </source>
</evidence>
<dbReference type="InterPro" id="IPR050058">
    <property type="entry name" value="Ala-tRNA_ligase"/>
</dbReference>
<evidence type="ECO:0000256" key="8">
    <source>
        <dbReference type="ARBA" id="ARBA00023146"/>
    </source>
</evidence>
<comment type="catalytic activity">
    <reaction evidence="10 11">
        <text>tRNA(Ala) + L-alanine + ATP = L-alanyl-tRNA(Ala) + AMP + diphosphate</text>
        <dbReference type="Rhea" id="RHEA:12540"/>
        <dbReference type="Rhea" id="RHEA-COMP:9657"/>
        <dbReference type="Rhea" id="RHEA-COMP:9923"/>
        <dbReference type="ChEBI" id="CHEBI:30616"/>
        <dbReference type="ChEBI" id="CHEBI:33019"/>
        <dbReference type="ChEBI" id="CHEBI:57972"/>
        <dbReference type="ChEBI" id="CHEBI:78442"/>
        <dbReference type="ChEBI" id="CHEBI:78497"/>
        <dbReference type="ChEBI" id="CHEBI:456215"/>
        <dbReference type="EC" id="6.1.1.7"/>
    </reaction>
</comment>
<evidence type="ECO:0000256" key="5">
    <source>
        <dbReference type="ARBA" id="ARBA00022840"/>
    </source>
</evidence>
<dbReference type="Gene3D" id="3.10.310.40">
    <property type="match status" value="1"/>
</dbReference>
<accession>A0ABY7M101</accession>
<evidence type="ECO:0000313" key="14">
    <source>
        <dbReference type="Proteomes" id="UP001210120"/>
    </source>
</evidence>
<evidence type="ECO:0000256" key="1">
    <source>
        <dbReference type="ARBA" id="ARBA00008226"/>
    </source>
</evidence>
<keyword evidence="3 11" id="KW-0436">Ligase</keyword>
<dbReference type="PROSITE" id="PS50860">
    <property type="entry name" value="AA_TRNA_LIGASE_II_ALA"/>
    <property type="match status" value="1"/>
</dbReference>
<keyword evidence="4 11" id="KW-0547">Nucleotide-binding</keyword>